<dbReference type="OrthoDB" id="10339827at2759"/>
<reference evidence="2 3" key="1">
    <citation type="submission" date="2011-08" db="EMBL/GenBank/DDBJ databases">
        <title>The Genome Sequence of Plasmodium vivax Brazil I.</title>
        <authorList>
            <consortium name="The Broad Institute Genome Sequencing Platform"/>
            <consortium name="The Broad Institute Genome Sequencing Center for Infectious Disease"/>
            <person name="Neafsey D."/>
            <person name="Carlton J."/>
            <person name="Barnwell J."/>
            <person name="Collins W."/>
            <person name="Escalante A."/>
            <person name="Mullikin J."/>
            <person name="Saul A."/>
            <person name="Guigo R."/>
            <person name="Camara F."/>
            <person name="Young S.K."/>
            <person name="Zeng Q."/>
            <person name="Gargeya S."/>
            <person name="Fitzgerald M."/>
            <person name="Haas B."/>
            <person name="Abouelleil A."/>
            <person name="Alvarado L."/>
            <person name="Arachchi H.M."/>
            <person name="Berlin A."/>
            <person name="Brown A."/>
            <person name="Chapman S.B."/>
            <person name="Chen Z."/>
            <person name="Dunbar C."/>
            <person name="Freedman E."/>
            <person name="Gearin G."/>
            <person name="Gellesch M."/>
            <person name="Goldberg J."/>
            <person name="Griggs A."/>
            <person name="Gujja S."/>
            <person name="Heiman D."/>
            <person name="Howarth C."/>
            <person name="Larson L."/>
            <person name="Lui A."/>
            <person name="MacDonald P.J.P."/>
            <person name="Montmayeur A."/>
            <person name="Murphy C."/>
            <person name="Neiman D."/>
            <person name="Pearson M."/>
            <person name="Priest M."/>
            <person name="Roberts A."/>
            <person name="Saif S."/>
            <person name="Shea T."/>
            <person name="Shenoy N."/>
            <person name="Sisk P."/>
            <person name="Stolte C."/>
            <person name="Sykes S."/>
            <person name="Wortman J."/>
            <person name="Nusbaum C."/>
            <person name="Birren B."/>
        </authorList>
    </citation>
    <scope>NUCLEOTIDE SEQUENCE [LARGE SCALE GENOMIC DNA]</scope>
    <source>
        <strain evidence="2 3">Brazil I</strain>
    </source>
</reference>
<feature type="transmembrane region" description="Helical" evidence="1">
    <location>
        <begin position="6"/>
        <end position="25"/>
    </location>
</feature>
<protein>
    <submittedName>
        <fullName evidence="2">Uncharacterized protein</fullName>
    </submittedName>
</protein>
<sequence length="269" mass="31533">MNILLYNNIFYKYILFVIFIIYDFFDNIITYLEKEGGVKIDANPLDINDNCDSFSEMYTPKHIHAGKNICKLFVKLYKSLIKVNNGSYEQYKKEWNFLNYWLNFNISKNKLNTITCAAKFSEGFSNHCMHTLGFEFPPASSIYNIREDELIKMSLLYGLYENYRKINDILSDSQQNKSDLLLEHCTECCSRYIKANYFCKAEQNKFCLQLDKFKNKYEELYCKLDGKSPEYLNNFMKLSQCKDNNVLSTALIGTTVGLVPILMGLYKVN</sequence>
<keyword evidence="1" id="KW-1133">Transmembrane helix</keyword>
<keyword evidence="1" id="KW-0812">Transmembrane</keyword>
<gene>
    <name evidence="2" type="ORF">PVBG_05637</name>
</gene>
<accession>A0A0J9T1H1</accession>
<dbReference type="AlphaFoldDB" id="A0A0J9T1H1"/>
<name>A0A0J9T1H1_PLAV1</name>
<dbReference type="Proteomes" id="UP000053327">
    <property type="component" value="Unassembled WGS sequence"/>
</dbReference>
<evidence type="ECO:0000313" key="2">
    <source>
        <dbReference type="EMBL" id="KMZ88841.1"/>
    </source>
</evidence>
<evidence type="ECO:0000256" key="1">
    <source>
        <dbReference type="SAM" id="Phobius"/>
    </source>
</evidence>
<feature type="transmembrane region" description="Helical" evidence="1">
    <location>
        <begin position="246"/>
        <end position="266"/>
    </location>
</feature>
<proteinExistence type="predicted"/>
<evidence type="ECO:0000313" key="3">
    <source>
        <dbReference type="Proteomes" id="UP000053327"/>
    </source>
</evidence>
<organism evidence="2 3">
    <name type="scientific">Plasmodium vivax (strain Brazil I)</name>
    <dbReference type="NCBI Taxonomy" id="1033975"/>
    <lineage>
        <taxon>Eukaryota</taxon>
        <taxon>Sar</taxon>
        <taxon>Alveolata</taxon>
        <taxon>Apicomplexa</taxon>
        <taxon>Aconoidasida</taxon>
        <taxon>Haemosporida</taxon>
        <taxon>Plasmodiidae</taxon>
        <taxon>Plasmodium</taxon>
        <taxon>Plasmodium (Plasmodium)</taxon>
    </lineage>
</organism>
<dbReference type="EMBL" id="KQ234750">
    <property type="protein sequence ID" value="KMZ88841.1"/>
    <property type="molecule type" value="Genomic_DNA"/>
</dbReference>
<keyword evidence="1" id="KW-0472">Membrane</keyword>